<protein>
    <submittedName>
        <fullName evidence="5">Lipopolysaccharide transport periplasmic protein LptA</fullName>
    </submittedName>
</protein>
<dbReference type="GO" id="GO:0009279">
    <property type="term" value="C:cell outer membrane"/>
    <property type="evidence" value="ECO:0007669"/>
    <property type="project" value="TreeGrafter"/>
</dbReference>
<dbReference type="EMBL" id="CP021886">
    <property type="protein sequence ID" value="AWI34924.1"/>
    <property type="molecule type" value="Genomic_DNA"/>
</dbReference>
<dbReference type="Proteomes" id="UP000244890">
    <property type="component" value="Chromosome"/>
</dbReference>
<dbReference type="GO" id="GO:0030288">
    <property type="term" value="C:outer membrane-bounded periplasmic space"/>
    <property type="evidence" value="ECO:0007669"/>
    <property type="project" value="TreeGrafter"/>
</dbReference>
<feature type="chain" id="PRO_5033217008" evidence="2">
    <location>
        <begin position="21"/>
        <end position="158"/>
    </location>
</feature>
<dbReference type="InterPro" id="IPR005653">
    <property type="entry name" value="OstA-like_N"/>
</dbReference>
<gene>
    <name evidence="4" type="ORF">CDV25_09240</name>
    <name evidence="5" type="ORF">LS72_004840</name>
</gene>
<sequence length="158" mass="18325">MKNLIFLLLIIMLLHKNGFADEIEVSAQEFMGDEKKKITHLKGNVDIKRKGDRLQSSQAYIYFDNKNKPNKMQAVGNVQFWLTLENNRKIEGTCNEVVYLPNIEEYQLLGNVIVKEPAQNNEIKGDKIIIRYKDGYINVIGNNNKPARLIFKLDKEQQ</sequence>
<reference evidence="5" key="3">
    <citation type="submission" date="2018-04" db="EMBL/GenBank/DDBJ databases">
        <authorList>
            <person name="Sheh A."/>
            <person name="Shen Z."/>
            <person name="Mannion A.J."/>
            <person name="Fox J.G."/>
        </authorList>
    </citation>
    <scope>NUCLEOTIDE SEQUENCE</scope>
    <source>
        <strain evidence="5">MIT-03-7007</strain>
    </source>
</reference>
<feature type="signal peptide" evidence="2">
    <location>
        <begin position="1"/>
        <end position="20"/>
    </location>
</feature>
<dbReference type="Pfam" id="PF03968">
    <property type="entry name" value="LptD_N"/>
    <property type="match status" value="1"/>
</dbReference>
<dbReference type="GO" id="GO:0015920">
    <property type="term" value="P:lipopolysaccharide transport"/>
    <property type="evidence" value="ECO:0007669"/>
    <property type="project" value="TreeGrafter"/>
</dbReference>
<keyword evidence="6" id="KW-1185">Reference proteome</keyword>
<dbReference type="PANTHER" id="PTHR36504:SF1">
    <property type="entry name" value="LIPOPOLYSACCHARIDE EXPORT SYSTEM PROTEIN LPTA"/>
    <property type="match status" value="1"/>
</dbReference>
<dbReference type="AlphaFoldDB" id="A0A099UJ28"/>
<evidence type="ECO:0000313" key="6">
    <source>
        <dbReference type="Proteomes" id="UP000029920"/>
    </source>
</evidence>
<dbReference type="RefSeq" id="WP_034553346.1">
    <property type="nucleotide sequence ID" value="NZ_CP021886.1"/>
</dbReference>
<proteinExistence type="predicted"/>
<dbReference type="OrthoDB" id="5373249at2"/>
<dbReference type="PANTHER" id="PTHR36504">
    <property type="entry name" value="LIPOPOLYSACCHARIDE EXPORT SYSTEM PROTEIN LPTA"/>
    <property type="match status" value="1"/>
</dbReference>
<name>A0A099UJ28_9HELI</name>
<evidence type="ECO:0000256" key="1">
    <source>
        <dbReference type="ARBA" id="ARBA00022729"/>
    </source>
</evidence>
<evidence type="ECO:0000313" key="5">
    <source>
        <dbReference type="EMBL" id="TLE16053.1"/>
    </source>
</evidence>
<dbReference type="EMBL" id="JRPC02000010">
    <property type="protein sequence ID" value="TLE16053.1"/>
    <property type="molecule type" value="Genomic_DNA"/>
</dbReference>
<evidence type="ECO:0000313" key="7">
    <source>
        <dbReference type="Proteomes" id="UP000244890"/>
    </source>
</evidence>
<dbReference type="KEGG" id="had:CDV25_09240"/>
<dbReference type="InterPro" id="IPR052037">
    <property type="entry name" value="LPS_export_LptA"/>
</dbReference>
<keyword evidence="1 2" id="KW-0732">Signal</keyword>
<evidence type="ECO:0000256" key="2">
    <source>
        <dbReference type="SAM" id="SignalP"/>
    </source>
</evidence>
<dbReference type="Gene3D" id="2.60.450.10">
    <property type="entry name" value="Lipopolysaccharide (LPS) transport protein A like domain"/>
    <property type="match status" value="1"/>
</dbReference>
<reference evidence="4 7" key="2">
    <citation type="submission" date="2017-06" db="EMBL/GenBank/DDBJ databases">
        <title>Complete genome of Helicobacter apodemus.</title>
        <authorList>
            <person name="Cho S."/>
        </authorList>
    </citation>
    <scope>NUCLEOTIDE SEQUENCE [LARGE SCALE GENOMIC DNA]</scope>
    <source>
        <strain evidence="4">SCJK1</strain>
        <strain evidence="7">SNUVETPUB-15-01</strain>
    </source>
</reference>
<dbReference type="Proteomes" id="UP000029920">
    <property type="component" value="Unassembled WGS sequence"/>
</dbReference>
<accession>A0A099UJ28</accession>
<evidence type="ECO:0000313" key="4">
    <source>
        <dbReference type="EMBL" id="AWI34924.1"/>
    </source>
</evidence>
<organism evidence="5 6">
    <name type="scientific">Helicobacter apodemus</name>
    <dbReference type="NCBI Taxonomy" id="135569"/>
    <lineage>
        <taxon>Bacteria</taxon>
        <taxon>Pseudomonadati</taxon>
        <taxon>Campylobacterota</taxon>
        <taxon>Epsilonproteobacteria</taxon>
        <taxon>Campylobacterales</taxon>
        <taxon>Helicobacteraceae</taxon>
        <taxon>Helicobacter</taxon>
    </lineage>
</organism>
<evidence type="ECO:0000259" key="3">
    <source>
        <dbReference type="Pfam" id="PF03968"/>
    </source>
</evidence>
<reference evidence="5 6" key="1">
    <citation type="journal article" date="2014" name="Genome Announc.">
        <title>Draft genome sequences of eight enterohepatic helicobacter species isolated from both laboratory and wild rodents.</title>
        <authorList>
            <person name="Sheh A."/>
            <person name="Shen Z."/>
            <person name="Fox J.G."/>
        </authorList>
    </citation>
    <scope>NUCLEOTIDE SEQUENCE [LARGE SCALE GENOMIC DNA]</scope>
    <source>
        <strain evidence="5 6">MIT-03-7007</strain>
    </source>
</reference>
<dbReference type="GO" id="GO:0017089">
    <property type="term" value="F:glycolipid transfer activity"/>
    <property type="evidence" value="ECO:0007669"/>
    <property type="project" value="TreeGrafter"/>
</dbReference>
<feature type="domain" description="Organic solvent tolerance-like N-terminal" evidence="3">
    <location>
        <begin position="24"/>
        <end position="135"/>
    </location>
</feature>